<proteinExistence type="predicted"/>
<organism evidence="2 3">
    <name type="scientific">Thecamonas trahens ATCC 50062</name>
    <dbReference type="NCBI Taxonomy" id="461836"/>
    <lineage>
        <taxon>Eukaryota</taxon>
        <taxon>Apusozoa</taxon>
        <taxon>Apusomonadida</taxon>
        <taxon>Apusomonadidae</taxon>
        <taxon>Thecamonas</taxon>
    </lineage>
</organism>
<evidence type="ECO:0000313" key="3">
    <source>
        <dbReference type="Proteomes" id="UP000054408"/>
    </source>
</evidence>
<dbReference type="GeneID" id="25564117"/>
<dbReference type="PROSITE" id="PS50076">
    <property type="entry name" value="DNAJ_2"/>
    <property type="match status" value="1"/>
</dbReference>
<reference evidence="2 3" key="1">
    <citation type="submission" date="2010-05" db="EMBL/GenBank/DDBJ databases">
        <title>The Genome Sequence of Thecamonas trahens ATCC 50062.</title>
        <authorList>
            <consortium name="The Broad Institute Genome Sequencing Platform"/>
            <person name="Russ C."/>
            <person name="Cuomo C."/>
            <person name="Shea T."/>
            <person name="Young S.K."/>
            <person name="Zeng Q."/>
            <person name="Koehrsen M."/>
            <person name="Haas B."/>
            <person name="Borodovsky M."/>
            <person name="Guigo R."/>
            <person name="Alvarado L."/>
            <person name="Berlin A."/>
            <person name="Bochicchio J."/>
            <person name="Borenstein D."/>
            <person name="Chapman S."/>
            <person name="Chen Z."/>
            <person name="Freedman E."/>
            <person name="Gellesch M."/>
            <person name="Goldberg J."/>
            <person name="Griggs A."/>
            <person name="Gujja S."/>
            <person name="Heilman E."/>
            <person name="Heiman D."/>
            <person name="Hepburn T."/>
            <person name="Howarth C."/>
            <person name="Jen D."/>
            <person name="Larson L."/>
            <person name="Mehta T."/>
            <person name="Park D."/>
            <person name="Pearson M."/>
            <person name="Roberts A."/>
            <person name="Saif S."/>
            <person name="Shenoy N."/>
            <person name="Sisk P."/>
            <person name="Stolte C."/>
            <person name="Sykes S."/>
            <person name="Thomson T."/>
            <person name="Walk T."/>
            <person name="White J."/>
            <person name="Yandava C."/>
            <person name="Burger G."/>
            <person name="Gray M.W."/>
            <person name="Holland P.W.H."/>
            <person name="King N."/>
            <person name="Lang F.B.F."/>
            <person name="Roger A.J."/>
            <person name="Ruiz-Trillo I."/>
            <person name="Lander E."/>
            <person name="Nusbaum C."/>
        </authorList>
    </citation>
    <scope>NUCLEOTIDE SEQUENCE [LARGE SCALE GENOMIC DNA]</scope>
    <source>
        <strain evidence="2 3">ATCC 50062</strain>
    </source>
</reference>
<gene>
    <name evidence="2" type="ORF">AMSG_04580</name>
</gene>
<evidence type="ECO:0000259" key="1">
    <source>
        <dbReference type="PROSITE" id="PS50076"/>
    </source>
</evidence>
<dbReference type="RefSeq" id="XP_013758255.1">
    <property type="nucleotide sequence ID" value="XM_013902801.1"/>
</dbReference>
<evidence type="ECO:0000313" key="2">
    <source>
        <dbReference type="EMBL" id="KNC48835.1"/>
    </source>
</evidence>
<accession>A0A0L0D9B8</accession>
<dbReference type="Gene3D" id="1.10.287.110">
    <property type="entry name" value="DnaJ domain"/>
    <property type="match status" value="1"/>
</dbReference>
<dbReference type="InterPro" id="IPR001623">
    <property type="entry name" value="DnaJ_domain"/>
</dbReference>
<keyword evidence="3" id="KW-1185">Reference proteome</keyword>
<dbReference type="SUPFAM" id="SSF46565">
    <property type="entry name" value="Chaperone J-domain"/>
    <property type="match status" value="1"/>
</dbReference>
<dbReference type="InterPro" id="IPR036869">
    <property type="entry name" value="J_dom_sf"/>
</dbReference>
<dbReference type="SMART" id="SM00271">
    <property type="entry name" value="DnaJ"/>
    <property type="match status" value="1"/>
</dbReference>
<dbReference type="Proteomes" id="UP000054408">
    <property type="component" value="Unassembled WGS sequence"/>
</dbReference>
<sequence>MALVDDGDYYGLFGVTAESPSSLILTQRRELTRMLHPDNFDDPAMQASATQVLSRINLAYQNVLRNEASREIYNELCELRLYYPLFGTKRLPSIHAAAVRDSMQSLYSRMKSANMPQTLLAEALLVVDLLNKFILAWNEHKRRRAKAKAKAKAGRAGRRR</sequence>
<name>A0A0L0D9B8_THETB</name>
<protein>
    <recommendedName>
        <fullName evidence="1">J domain-containing protein</fullName>
    </recommendedName>
</protein>
<dbReference type="EMBL" id="GL349452">
    <property type="protein sequence ID" value="KNC48835.1"/>
    <property type="molecule type" value="Genomic_DNA"/>
</dbReference>
<dbReference type="AlphaFoldDB" id="A0A0L0D9B8"/>
<feature type="domain" description="J" evidence="1">
    <location>
        <begin position="8"/>
        <end position="77"/>
    </location>
</feature>